<keyword evidence="4" id="KW-0255">Endonuclease</keyword>
<protein>
    <submittedName>
        <fullName evidence="7">Gag/pol/env polyprotein, putative</fullName>
    </submittedName>
</protein>
<dbReference type="InterPro" id="IPR021109">
    <property type="entry name" value="Peptidase_aspartic_dom_sf"/>
</dbReference>
<evidence type="ECO:0000256" key="2">
    <source>
        <dbReference type="ARBA" id="ARBA00022695"/>
    </source>
</evidence>
<proteinExistence type="predicted"/>
<dbReference type="Gene3D" id="4.10.60.10">
    <property type="entry name" value="Zinc finger, CCHC-type"/>
    <property type="match status" value="1"/>
</dbReference>
<evidence type="ECO:0000256" key="3">
    <source>
        <dbReference type="ARBA" id="ARBA00022722"/>
    </source>
</evidence>
<dbReference type="SUPFAM" id="SSF53098">
    <property type="entry name" value="Ribonuclease H-like"/>
    <property type="match status" value="1"/>
</dbReference>
<dbReference type="EMBL" id="GG671101">
    <property type="protein sequence ID" value="EER19273.1"/>
    <property type="molecule type" value="Genomic_DNA"/>
</dbReference>
<dbReference type="Gene3D" id="3.30.420.10">
    <property type="entry name" value="Ribonuclease H-like superfamily/Ribonuclease H"/>
    <property type="match status" value="1"/>
</dbReference>
<dbReference type="PROSITE" id="PS50994">
    <property type="entry name" value="INTEGRASE"/>
    <property type="match status" value="1"/>
</dbReference>
<feature type="region of interest" description="Disordered" evidence="5">
    <location>
        <begin position="145"/>
        <end position="169"/>
    </location>
</feature>
<keyword evidence="1" id="KW-0808">Transferase</keyword>
<dbReference type="RefSeq" id="XP_002787477.1">
    <property type="nucleotide sequence ID" value="XM_002787431.1"/>
</dbReference>
<dbReference type="PANTHER" id="PTHR37984">
    <property type="entry name" value="PROTEIN CBG26694"/>
    <property type="match status" value="1"/>
</dbReference>
<dbReference type="InterPro" id="IPR050951">
    <property type="entry name" value="Retrovirus_Pol_polyprotein"/>
</dbReference>
<dbReference type="SUPFAM" id="SSF50630">
    <property type="entry name" value="Acid proteases"/>
    <property type="match status" value="1"/>
</dbReference>
<keyword evidence="3" id="KW-0540">Nuclease</keyword>
<dbReference type="InterPro" id="IPR012337">
    <property type="entry name" value="RNaseH-like_sf"/>
</dbReference>
<dbReference type="GO" id="GO:0008270">
    <property type="term" value="F:zinc ion binding"/>
    <property type="evidence" value="ECO:0007669"/>
    <property type="project" value="InterPro"/>
</dbReference>
<dbReference type="InterPro" id="IPR036397">
    <property type="entry name" value="RNaseH_sf"/>
</dbReference>
<dbReference type="GeneID" id="9039573"/>
<gene>
    <name evidence="7" type="ORF">Pmar_PMAR015834</name>
</gene>
<organism evidence="8">
    <name type="scientific">Perkinsus marinus (strain ATCC 50983 / TXsc)</name>
    <dbReference type="NCBI Taxonomy" id="423536"/>
    <lineage>
        <taxon>Eukaryota</taxon>
        <taxon>Sar</taxon>
        <taxon>Alveolata</taxon>
        <taxon>Perkinsozoa</taxon>
        <taxon>Perkinsea</taxon>
        <taxon>Perkinsida</taxon>
        <taxon>Perkinsidae</taxon>
        <taxon>Perkinsus</taxon>
    </lineage>
</organism>
<evidence type="ECO:0000313" key="7">
    <source>
        <dbReference type="EMBL" id="EER19273.1"/>
    </source>
</evidence>
<sequence length="1252" mass="138759">MLARSYLVSRAKLVQQRSQSAGVALEATRIPFDSLASAAEGVSKSGGHGDSAKSVTGKVNSRSVNLKRLPTNACRRCFREGHLADACDSEMPTDISLRCLGCGFYGHKLSDCRMAKSRKLSCKRCSGIGHMSYICRQDRVVESQERRSADLTKSEEKSVPADGDQGDKKKSALLSVVEPTAPAASWLSILNCTTGIEGLDDGPHDPLKANVSLRSYDVDVGDLEVSVMLDTGAGRSFIHKSVRDSLNSVYIRETRAISASATLADSTVMRFTEAIRVTIVTPQPAGAEAGVWLLVSPVLSCNLILGMNALRSLSLLVFVSSDATLLRASLTAVDVRRAISDSATRIMTCQDNPPDDQSPCALPPVFGDVGYGQSTVFVGLTPDRHVCSDGSTRMALRYTYDIPWLSDKRLPRPMEEDWARLFKKDAMLVQKLKKEGHFDAYDTVFRKYEDQGAMVEIPIKSDDFAQIDAVTALLGIIGNGRGDEDPKANTLRSTIPSLTVFRCYEHVYLSDLKMAFYQLANAPAANLLRKEIGLQLRDVLGPQRASQQLPSRGMLPANPTYSTTTRQLQNDPFLDAFVSCECYDGVQRLAMAFASVTPVPRLLSPPVTQGSKFYIFVDSSTTAYGVVITTAAFVPVRALARMHPSPRSKWSIVRKELVAILAGLMLFEDCLKVLFSSCLTPTTTLVPIVFTDNSANFHRIQGFLKGKSLDPKLPAWERRSISFAGEYLSRVDGQIYHLPGTVNPADAFSRGTMLSTPIHLDRKLHSAVHCALQLPGYGGVMLLAVNEDEQNDDDHHDRDPGLIDESWLEDIKRSQKDDPFLARILVKDPTVYLGRVCRLYEVKDGAVYHAVTGGLVVPGASCRRLIEKLHTLFGHIGFAKLYNSTYRILYLGRLADFRKVQHSCKTCFATRGHRAIHHRLGRRLLRSTAPWELVGIDLCGPYKFSDAEGESEAMLVVCVDACTKFMTVEVAHHYCNEEELLRCIQKICYRHGFPLCFYSDCDRRFSGAKLCSWLYVHGLQWVQTPPYCCRLRGWNEAPHKLLLSVVRSLILDDQDQGRVRVPWYTYVDKACWIVNNICRSGSNVDTFSSELHFTHGRCLPPVIGDRRLSDEARRFMAGLGILPVPSERALSAYLDDYRKLLVDAMDLSIAENIDQALRSRGVLAAESVVRRDLSSGFKIGDLVVRYNHHAANKLAPRWLIDKPYRITALNGSVAQLDGGEDSNGRRVLTTEFLGNLKSIPQENNVSDESEDE</sequence>
<evidence type="ECO:0000256" key="5">
    <source>
        <dbReference type="SAM" id="MobiDB-lite"/>
    </source>
</evidence>
<dbReference type="AlphaFoldDB" id="C5K885"/>
<evidence type="ECO:0000256" key="1">
    <source>
        <dbReference type="ARBA" id="ARBA00022679"/>
    </source>
</evidence>
<dbReference type="GO" id="GO:0003676">
    <property type="term" value="F:nucleic acid binding"/>
    <property type="evidence" value="ECO:0007669"/>
    <property type="project" value="InterPro"/>
</dbReference>
<evidence type="ECO:0000313" key="8">
    <source>
        <dbReference type="Proteomes" id="UP000007800"/>
    </source>
</evidence>
<dbReference type="GO" id="GO:0015074">
    <property type="term" value="P:DNA integration"/>
    <property type="evidence" value="ECO:0007669"/>
    <property type="project" value="InterPro"/>
</dbReference>
<evidence type="ECO:0000256" key="4">
    <source>
        <dbReference type="ARBA" id="ARBA00022759"/>
    </source>
</evidence>
<accession>C5K885</accession>
<evidence type="ECO:0000259" key="6">
    <source>
        <dbReference type="PROSITE" id="PS50994"/>
    </source>
</evidence>
<name>C5K885_PERM5</name>
<keyword evidence="8" id="KW-1185">Reference proteome</keyword>
<dbReference type="SMART" id="SM00343">
    <property type="entry name" value="ZnF_C2HC"/>
    <property type="match status" value="3"/>
</dbReference>
<dbReference type="GO" id="GO:0016779">
    <property type="term" value="F:nucleotidyltransferase activity"/>
    <property type="evidence" value="ECO:0007669"/>
    <property type="project" value="UniProtKB-KW"/>
</dbReference>
<dbReference type="InterPro" id="IPR001584">
    <property type="entry name" value="Integrase_cat-core"/>
</dbReference>
<dbReference type="Gene3D" id="2.40.70.10">
    <property type="entry name" value="Acid Proteases"/>
    <property type="match status" value="1"/>
</dbReference>
<dbReference type="InParanoid" id="C5K885"/>
<dbReference type="Proteomes" id="UP000007800">
    <property type="component" value="Unassembled WGS sequence"/>
</dbReference>
<dbReference type="GO" id="GO:0004519">
    <property type="term" value="F:endonuclease activity"/>
    <property type="evidence" value="ECO:0007669"/>
    <property type="project" value="UniProtKB-KW"/>
</dbReference>
<keyword evidence="4" id="KW-0378">Hydrolase</keyword>
<dbReference type="SUPFAM" id="SSF57756">
    <property type="entry name" value="Retrovirus zinc finger-like domains"/>
    <property type="match status" value="1"/>
</dbReference>
<keyword evidence="2" id="KW-0548">Nucleotidyltransferase</keyword>
<dbReference type="InterPro" id="IPR036875">
    <property type="entry name" value="Znf_CCHC_sf"/>
</dbReference>
<dbReference type="InterPro" id="IPR001878">
    <property type="entry name" value="Znf_CCHC"/>
</dbReference>
<dbReference type="OrthoDB" id="6772952at2759"/>
<dbReference type="PANTHER" id="PTHR37984:SF5">
    <property type="entry name" value="PROTEIN NYNRIN-LIKE"/>
    <property type="match status" value="1"/>
</dbReference>
<reference evidence="7 8" key="1">
    <citation type="submission" date="2008-07" db="EMBL/GenBank/DDBJ databases">
        <authorList>
            <person name="El-Sayed N."/>
            <person name="Caler E."/>
            <person name="Inman J."/>
            <person name="Amedeo P."/>
            <person name="Hass B."/>
            <person name="Wortman J."/>
        </authorList>
    </citation>
    <scope>NUCLEOTIDE SEQUENCE [LARGE SCALE GENOMIC DNA]</scope>
    <source>
        <strain evidence="8">ATCC 50983 / TXsc</strain>
    </source>
</reference>
<feature type="domain" description="Integrase catalytic" evidence="6">
    <location>
        <begin position="926"/>
        <end position="1096"/>
    </location>
</feature>
<dbReference type="CDD" id="cd00303">
    <property type="entry name" value="retropepsin_like"/>
    <property type="match status" value="1"/>
</dbReference>